<gene>
    <name evidence="1" type="ORF">BED41_07725</name>
</gene>
<evidence type="ECO:0000313" key="2">
    <source>
        <dbReference type="Proteomes" id="UP000093044"/>
    </source>
</evidence>
<reference evidence="1" key="1">
    <citation type="submission" date="2016-08" db="EMBL/GenBank/DDBJ databases">
        <title>Complete genome of Cloacibacillus porcorum.</title>
        <authorList>
            <person name="Looft T."/>
            <person name="Bayles D.O."/>
            <person name="Alt D.P."/>
        </authorList>
    </citation>
    <scope>NUCLEOTIDE SEQUENCE [LARGE SCALE GENOMIC DNA]</scope>
    <source>
        <strain evidence="1">CL-84</strain>
    </source>
</reference>
<dbReference type="EMBL" id="CP016757">
    <property type="protein sequence ID" value="ANZ44973.1"/>
    <property type="molecule type" value="Genomic_DNA"/>
</dbReference>
<protein>
    <submittedName>
        <fullName evidence="1">Uncharacterized protein</fullName>
    </submittedName>
</protein>
<organism evidence="1 2">
    <name type="scientific">Cloacibacillus porcorum</name>
    <dbReference type="NCBI Taxonomy" id="1197717"/>
    <lineage>
        <taxon>Bacteria</taxon>
        <taxon>Thermotogati</taxon>
        <taxon>Synergistota</taxon>
        <taxon>Synergistia</taxon>
        <taxon>Synergistales</taxon>
        <taxon>Synergistaceae</taxon>
        <taxon>Cloacibacillus</taxon>
    </lineage>
</organism>
<dbReference type="STRING" id="1197717.BED41_07725"/>
<dbReference type="KEGG" id="cpor:BED41_07725"/>
<dbReference type="RefSeq" id="WP_066744600.1">
    <property type="nucleotide sequence ID" value="NZ_CP016757.1"/>
</dbReference>
<dbReference type="GeneID" id="83057739"/>
<dbReference type="OrthoDB" id="798937at2"/>
<proteinExistence type="predicted"/>
<dbReference type="Proteomes" id="UP000093044">
    <property type="component" value="Chromosome"/>
</dbReference>
<sequence length="294" mass="32857">MVKKNPKSRFYNSPNAYEMMLIFNQILSDSSDINLTMNSLKKYNAGSDYILEPFGITEDDNDAQLSIVWSDKKYKYTPGDPSAENINVTLIEPSGKPSSVRPDIAEDGYCIYNLHNVQPGDWKLLIQYSTREAIGGTAGGFEFHTSIKTDLLLPANIKNGERFDIKIASRDDRQIDELSVKANISRPDYNIDEVLDRFAGELNSVQLDNDAENNQYTLLKKLRARKLQDESIDILPLKHLTLTSDFSGVDGDCSLSMDDTGNTGAYNVNVEIRGVDPVTKRPFKSLKAGTVIVE</sequence>
<evidence type="ECO:0000313" key="1">
    <source>
        <dbReference type="EMBL" id="ANZ44973.1"/>
    </source>
</evidence>
<keyword evidence="2" id="KW-1185">Reference proteome</keyword>
<dbReference type="AlphaFoldDB" id="A0A1B2I4V2"/>
<accession>A0A1B2I4V2</accession>
<name>A0A1B2I4V2_9BACT</name>